<dbReference type="RefSeq" id="WP_354434913.1">
    <property type="nucleotide sequence ID" value="NZ_JBEPLY010000011.1"/>
</dbReference>
<name>A0ABV2IDZ9_9HYPH</name>
<dbReference type="EMBL" id="JBEPLY010000011">
    <property type="protein sequence ID" value="MET3601049.1"/>
    <property type="molecule type" value="Genomic_DNA"/>
</dbReference>
<dbReference type="Proteomes" id="UP001549164">
    <property type="component" value="Unassembled WGS sequence"/>
</dbReference>
<reference evidence="2 3" key="1">
    <citation type="submission" date="2024-06" db="EMBL/GenBank/DDBJ databases">
        <title>Genomic Encyclopedia of Type Strains, Phase IV (KMG-IV): sequencing the most valuable type-strain genomes for metagenomic binning, comparative biology and taxonomic classification.</title>
        <authorList>
            <person name="Goeker M."/>
        </authorList>
    </citation>
    <scope>NUCLEOTIDE SEQUENCE [LARGE SCALE GENOMIC DNA]</scope>
    <source>
        <strain evidence="2 3">DSM 28102</strain>
    </source>
</reference>
<evidence type="ECO:0000313" key="2">
    <source>
        <dbReference type="EMBL" id="MET3601049.1"/>
    </source>
</evidence>
<accession>A0ABV2IDZ9</accession>
<proteinExistence type="predicted"/>
<organism evidence="2 3">
    <name type="scientific">Martelella mangrovi</name>
    <dbReference type="NCBI Taxonomy" id="1397477"/>
    <lineage>
        <taxon>Bacteria</taxon>
        <taxon>Pseudomonadati</taxon>
        <taxon>Pseudomonadota</taxon>
        <taxon>Alphaproteobacteria</taxon>
        <taxon>Hyphomicrobiales</taxon>
        <taxon>Aurantimonadaceae</taxon>
        <taxon>Martelella</taxon>
    </lineage>
</organism>
<feature type="region of interest" description="Disordered" evidence="1">
    <location>
        <begin position="170"/>
        <end position="210"/>
    </location>
</feature>
<evidence type="ECO:0000256" key="1">
    <source>
        <dbReference type="SAM" id="MobiDB-lite"/>
    </source>
</evidence>
<protein>
    <submittedName>
        <fullName evidence="2">Uncharacterized protein</fullName>
    </submittedName>
</protein>
<gene>
    <name evidence="2" type="ORF">ABID12_003000</name>
</gene>
<keyword evidence="3" id="KW-1185">Reference proteome</keyword>
<sequence length="210" mass="22924">MDLLETDLAIANAACAMIGEDPIQSFDDDDGGNSAAGLLYGMVVDFNLGLQPSGFQFAREMRQLSRIDGATAFTGYDHVFDIPAPYTGTPVFLTDDPSDPDRRYSRFILTNGKIHASDDPLYAMVKFRAAPSLWTATFKRATITALAAEMAYSLASDRNTRNELQQTAYGSASENFRGGQMRTALSEDGFSNPPRPMGTSQNPLEQAWRG</sequence>
<evidence type="ECO:0000313" key="3">
    <source>
        <dbReference type="Proteomes" id="UP001549164"/>
    </source>
</evidence>
<comment type="caution">
    <text evidence="2">The sequence shown here is derived from an EMBL/GenBank/DDBJ whole genome shotgun (WGS) entry which is preliminary data.</text>
</comment>